<feature type="domain" description="HTH luxR-type" evidence="6">
    <location>
        <begin position="159"/>
        <end position="224"/>
    </location>
</feature>
<dbReference type="InterPro" id="IPR001789">
    <property type="entry name" value="Sig_transdc_resp-reg_receiver"/>
</dbReference>
<dbReference type="OrthoDB" id="9795108at2"/>
<evidence type="ECO:0000313" key="8">
    <source>
        <dbReference type="EMBL" id="SEM22127.1"/>
    </source>
</evidence>
<dbReference type="STRING" id="1038014.SAMN04487910_4448"/>
<evidence type="ECO:0000259" key="6">
    <source>
        <dbReference type="PROSITE" id="PS50043"/>
    </source>
</evidence>
<dbReference type="PANTHER" id="PTHR43214:SF41">
    <property type="entry name" value="NITRATE_NITRITE RESPONSE REGULATOR PROTEIN NARP"/>
    <property type="match status" value="1"/>
</dbReference>
<dbReference type="GO" id="GO:0006355">
    <property type="term" value="P:regulation of DNA-templated transcription"/>
    <property type="evidence" value="ECO:0007669"/>
    <property type="project" value="InterPro"/>
</dbReference>
<feature type="modified residue" description="4-aspartylphosphate" evidence="5">
    <location>
        <position position="54"/>
    </location>
</feature>
<dbReference type="EMBL" id="FOAB01000011">
    <property type="protein sequence ID" value="SEM22127.1"/>
    <property type="molecule type" value="Genomic_DNA"/>
</dbReference>
<keyword evidence="3" id="KW-0238">DNA-binding</keyword>
<dbReference type="InterPro" id="IPR058245">
    <property type="entry name" value="NreC/VraR/RcsB-like_REC"/>
</dbReference>
<evidence type="ECO:0000256" key="1">
    <source>
        <dbReference type="ARBA" id="ARBA00022553"/>
    </source>
</evidence>
<keyword evidence="4" id="KW-0804">Transcription</keyword>
<dbReference type="PANTHER" id="PTHR43214">
    <property type="entry name" value="TWO-COMPONENT RESPONSE REGULATOR"/>
    <property type="match status" value="1"/>
</dbReference>
<proteinExistence type="predicted"/>
<dbReference type="SMART" id="SM00448">
    <property type="entry name" value="REC"/>
    <property type="match status" value="1"/>
</dbReference>
<keyword evidence="2" id="KW-0805">Transcription regulation</keyword>
<dbReference type="InterPro" id="IPR000792">
    <property type="entry name" value="Tscrpt_reg_LuxR_C"/>
</dbReference>
<keyword evidence="1 5" id="KW-0597">Phosphoprotein</keyword>
<accession>A0A1H7WMJ2</accession>
<dbReference type="SUPFAM" id="SSF46894">
    <property type="entry name" value="C-terminal effector domain of the bipartite response regulators"/>
    <property type="match status" value="1"/>
</dbReference>
<evidence type="ECO:0000256" key="4">
    <source>
        <dbReference type="ARBA" id="ARBA00023163"/>
    </source>
</evidence>
<evidence type="ECO:0000256" key="5">
    <source>
        <dbReference type="PROSITE-ProRule" id="PRU00169"/>
    </source>
</evidence>
<feature type="domain" description="Response regulatory" evidence="7">
    <location>
        <begin position="3"/>
        <end position="119"/>
    </location>
</feature>
<dbReference type="PRINTS" id="PR00038">
    <property type="entry name" value="HTHLUXR"/>
</dbReference>
<dbReference type="Proteomes" id="UP000198521">
    <property type="component" value="Unassembled WGS sequence"/>
</dbReference>
<dbReference type="Gene3D" id="3.40.50.2300">
    <property type="match status" value="1"/>
</dbReference>
<evidence type="ECO:0000256" key="3">
    <source>
        <dbReference type="ARBA" id="ARBA00023125"/>
    </source>
</evidence>
<sequence>MVSIVLVDDHFLVRDGIRSLLEDEKQYEVIGEASDGREAIELVQSLCPDIVICDIRMPEMSGIETVKELTTLSVSSKTIMLSMHDSDEYILQSINAGADGYLLKDAGKEEFLKALSTVSKGNKYFSGDVSSILVKNLLKNSDESIKEKPSKLAEVGKKEKNNPFDLTKRENQILKLAVSGMTNKDIAAELDISKRTTEVHRFNLMKKMAVKNVLELSKKAREYDMIP</sequence>
<dbReference type="GO" id="GO:0000160">
    <property type="term" value="P:phosphorelay signal transduction system"/>
    <property type="evidence" value="ECO:0007669"/>
    <property type="project" value="InterPro"/>
</dbReference>
<dbReference type="AlphaFoldDB" id="A0A1H7WMJ2"/>
<gene>
    <name evidence="8" type="ORF">SAMN04487910_4448</name>
</gene>
<protein>
    <submittedName>
        <fullName evidence="8">Two component transcriptional regulator, LuxR family</fullName>
    </submittedName>
</protein>
<dbReference type="InterPro" id="IPR011006">
    <property type="entry name" value="CheY-like_superfamily"/>
</dbReference>
<evidence type="ECO:0000259" key="7">
    <source>
        <dbReference type="PROSITE" id="PS50110"/>
    </source>
</evidence>
<reference evidence="8 9" key="1">
    <citation type="submission" date="2016-10" db="EMBL/GenBank/DDBJ databases">
        <authorList>
            <person name="de Groot N.N."/>
        </authorList>
    </citation>
    <scope>NUCLEOTIDE SEQUENCE [LARGE SCALE GENOMIC DNA]</scope>
    <source>
        <strain evidence="8 9">DSM 25232</strain>
    </source>
</reference>
<keyword evidence="9" id="KW-1185">Reference proteome</keyword>
<dbReference type="InterPro" id="IPR039420">
    <property type="entry name" value="WalR-like"/>
</dbReference>
<dbReference type="Pfam" id="PF00072">
    <property type="entry name" value="Response_reg"/>
    <property type="match status" value="1"/>
</dbReference>
<dbReference type="PROSITE" id="PS50043">
    <property type="entry name" value="HTH_LUXR_2"/>
    <property type="match status" value="1"/>
</dbReference>
<dbReference type="PROSITE" id="PS50110">
    <property type="entry name" value="RESPONSE_REGULATORY"/>
    <property type="match status" value="1"/>
</dbReference>
<dbReference type="SUPFAM" id="SSF52172">
    <property type="entry name" value="CheY-like"/>
    <property type="match status" value="1"/>
</dbReference>
<dbReference type="Pfam" id="PF00196">
    <property type="entry name" value="GerE"/>
    <property type="match status" value="1"/>
</dbReference>
<dbReference type="RefSeq" id="WP_091412463.1">
    <property type="nucleotide sequence ID" value="NZ_FOAB01000011.1"/>
</dbReference>
<organism evidence="8 9">
    <name type="scientific">Aquimarina amphilecti</name>
    <dbReference type="NCBI Taxonomy" id="1038014"/>
    <lineage>
        <taxon>Bacteria</taxon>
        <taxon>Pseudomonadati</taxon>
        <taxon>Bacteroidota</taxon>
        <taxon>Flavobacteriia</taxon>
        <taxon>Flavobacteriales</taxon>
        <taxon>Flavobacteriaceae</taxon>
        <taxon>Aquimarina</taxon>
    </lineage>
</organism>
<name>A0A1H7WMJ2_AQUAM</name>
<dbReference type="CDD" id="cd06170">
    <property type="entry name" value="LuxR_C_like"/>
    <property type="match status" value="1"/>
</dbReference>
<dbReference type="InterPro" id="IPR016032">
    <property type="entry name" value="Sig_transdc_resp-reg_C-effctor"/>
</dbReference>
<dbReference type="CDD" id="cd17535">
    <property type="entry name" value="REC_NarL-like"/>
    <property type="match status" value="1"/>
</dbReference>
<dbReference type="SMART" id="SM00421">
    <property type="entry name" value="HTH_LUXR"/>
    <property type="match status" value="1"/>
</dbReference>
<dbReference type="GO" id="GO:0003677">
    <property type="term" value="F:DNA binding"/>
    <property type="evidence" value="ECO:0007669"/>
    <property type="project" value="UniProtKB-KW"/>
</dbReference>
<evidence type="ECO:0000256" key="2">
    <source>
        <dbReference type="ARBA" id="ARBA00023015"/>
    </source>
</evidence>
<evidence type="ECO:0000313" key="9">
    <source>
        <dbReference type="Proteomes" id="UP000198521"/>
    </source>
</evidence>